<protein>
    <submittedName>
        <fullName evidence="1">Uncharacterized protein</fullName>
    </submittedName>
</protein>
<name>A0A645JIN5_9ZZZZ</name>
<dbReference type="EMBL" id="VSSQ01142953">
    <property type="protein sequence ID" value="MPN63471.1"/>
    <property type="molecule type" value="Genomic_DNA"/>
</dbReference>
<accession>A0A645JIN5</accession>
<proteinExistence type="predicted"/>
<evidence type="ECO:0000313" key="1">
    <source>
        <dbReference type="EMBL" id="MPN63471.1"/>
    </source>
</evidence>
<dbReference type="AlphaFoldDB" id="A0A645JIN5"/>
<reference evidence="1" key="1">
    <citation type="submission" date="2019-08" db="EMBL/GenBank/DDBJ databases">
        <authorList>
            <person name="Kucharzyk K."/>
            <person name="Murdoch R.W."/>
            <person name="Higgins S."/>
            <person name="Loffler F."/>
        </authorList>
    </citation>
    <scope>NUCLEOTIDE SEQUENCE</scope>
</reference>
<gene>
    <name evidence="1" type="ORF">SDC9_211230</name>
</gene>
<organism evidence="1">
    <name type="scientific">bioreactor metagenome</name>
    <dbReference type="NCBI Taxonomy" id="1076179"/>
    <lineage>
        <taxon>unclassified sequences</taxon>
        <taxon>metagenomes</taxon>
        <taxon>ecological metagenomes</taxon>
    </lineage>
</organism>
<comment type="caution">
    <text evidence="1">The sequence shown here is derived from an EMBL/GenBank/DDBJ whole genome shotgun (WGS) entry which is preliminary data.</text>
</comment>
<sequence>MLSVILQRFTQLAQAHVTGGMPVFIIKILEVIDIDHHDPAWLLRLRRIQSRQGFKQFAAVIQSCQYIRFLFNDQKTSCLKTFQTDLYQCFP</sequence>